<name>L5KVX4_PTEAL</name>
<feature type="compositionally biased region" description="Gly residues" evidence="1">
    <location>
        <begin position="1"/>
        <end position="10"/>
    </location>
</feature>
<keyword evidence="3" id="KW-1185">Reference proteome</keyword>
<dbReference type="InParanoid" id="L5KVX4"/>
<protein>
    <submittedName>
        <fullName evidence="2">Uncharacterized protein</fullName>
    </submittedName>
</protein>
<dbReference type="AlphaFoldDB" id="L5KVX4"/>
<dbReference type="Proteomes" id="UP000010552">
    <property type="component" value="Unassembled WGS sequence"/>
</dbReference>
<dbReference type="EMBL" id="KB030536">
    <property type="protein sequence ID" value="ELK15609.1"/>
    <property type="molecule type" value="Genomic_DNA"/>
</dbReference>
<gene>
    <name evidence="2" type="ORF">PAL_GLEAN10010877</name>
</gene>
<feature type="compositionally biased region" description="Polar residues" evidence="1">
    <location>
        <begin position="48"/>
        <end position="65"/>
    </location>
</feature>
<evidence type="ECO:0000313" key="3">
    <source>
        <dbReference type="Proteomes" id="UP000010552"/>
    </source>
</evidence>
<evidence type="ECO:0000313" key="2">
    <source>
        <dbReference type="EMBL" id="ELK15609.1"/>
    </source>
</evidence>
<reference evidence="3" key="1">
    <citation type="journal article" date="2013" name="Science">
        <title>Comparative analysis of bat genomes provides insight into the evolution of flight and immunity.</title>
        <authorList>
            <person name="Zhang G."/>
            <person name="Cowled C."/>
            <person name="Shi Z."/>
            <person name="Huang Z."/>
            <person name="Bishop-Lilly K.A."/>
            <person name="Fang X."/>
            <person name="Wynne J.W."/>
            <person name="Xiong Z."/>
            <person name="Baker M.L."/>
            <person name="Zhao W."/>
            <person name="Tachedjian M."/>
            <person name="Zhu Y."/>
            <person name="Zhou P."/>
            <person name="Jiang X."/>
            <person name="Ng J."/>
            <person name="Yang L."/>
            <person name="Wu L."/>
            <person name="Xiao J."/>
            <person name="Feng Y."/>
            <person name="Chen Y."/>
            <person name="Sun X."/>
            <person name="Zhang Y."/>
            <person name="Marsh G.A."/>
            <person name="Crameri G."/>
            <person name="Broder C.C."/>
            <person name="Frey K.G."/>
            <person name="Wang L.F."/>
            <person name="Wang J."/>
        </authorList>
    </citation>
    <scope>NUCLEOTIDE SEQUENCE [LARGE SCALE GENOMIC DNA]</scope>
</reference>
<feature type="region of interest" description="Disordered" evidence="1">
    <location>
        <begin position="48"/>
        <end position="75"/>
    </location>
</feature>
<feature type="region of interest" description="Disordered" evidence="1">
    <location>
        <begin position="1"/>
        <end position="22"/>
    </location>
</feature>
<sequence length="104" mass="11139">MDNLVSGGGSNMPEVTQQARPHSRVWRALDCATLPALLGCRIPVVLGTPTQGSTLMPSVKGSGSKQPRKSTRQSTHVEEIGLVPFAEEPLCRHVLQLLPRDTAA</sequence>
<accession>L5KVX4</accession>
<evidence type="ECO:0000256" key="1">
    <source>
        <dbReference type="SAM" id="MobiDB-lite"/>
    </source>
</evidence>
<proteinExistence type="predicted"/>
<organism evidence="2 3">
    <name type="scientific">Pteropus alecto</name>
    <name type="common">Black flying fox</name>
    <dbReference type="NCBI Taxonomy" id="9402"/>
    <lineage>
        <taxon>Eukaryota</taxon>
        <taxon>Metazoa</taxon>
        <taxon>Chordata</taxon>
        <taxon>Craniata</taxon>
        <taxon>Vertebrata</taxon>
        <taxon>Euteleostomi</taxon>
        <taxon>Mammalia</taxon>
        <taxon>Eutheria</taxon>
        <taxon>Laurasiatheria</taxon>
        <taxon>Chiroptera</taxon>
        <taxon>Yinpterochiroptera</taxon>
        <taxon>Pteropodoidea</taxon>
        <taxon>Pteropodidae</taxon>
        <taxon>Pteropodinae</taxon>
        <taxon>Pteropus</taxon>
    </lineage>
</organism>